<evidence type="ECO:0000313" key="1">
    <source>
        <dbReference type="EMBL" id="SMC47652.1"/>
    </source>
</evidence>
<accession>A0A1W1ZHI7</accession>
<dbReference type="AlphaFoldDB" id="A0A1W1ZHI7"/>
<dbReference type="RefSeq" id="WP_084424019.1">
    <property type="nucleotide sequence ID" value="NZ_FWXV01000001.1"/>
</dbReference>
<protein>
    <submittedName>
        <fullName evidence="1">Uncharacterized protein</fullName>
    </submittedName>
</protein>
<organism evidence="1 2">
    <name type="scientific">Kibdelosporangium aridum</name>
    <dbReference type="NCBI Taxonomy" id="2030"/>
    <lineage>
        <taxon>Bacteria</taxon>
        <taxon>Bacillati</taxon>
        <taxon>Actinomycetota</taxon>
        <taxon>Actinomycetes</taxon>
        <taxon>Pseudonocardiales</taxon>
        <taxon>Pseudonocardiaceae</taxon>
        <taxon>Kibdelosporangium</taxon>
    </lineage>
</organism>
<dbReference type="SUPFAM" id="SSF48371">
    <property type="entry name" value="ARM repeat"/>
    <property type="match status" value="1"/>
</dbReference>
<keyword evidence="2" id="KW-1185">Reference proteome</keyword>
<dbReference type="OrthoDB" id="4338931at2"/>
<name>A0A1W1ZHI7_KIBAR</name>
<dbReference type="Proteomes" id="UP000192674">
    <property type="component" value="Unassembled WGS sequence"/>
</dbReference>
<dbReference type="InterPro" id="IPR011989">
    <property type="entry name" value="ARM-like"/>
</dbReference>
<dbReference type="InterPro" id="IPR016024">
    <property type="entry name" value="ARM-type_fold"/>
</dbReference>
<evidence type="ECO:0000313" key="2">
    <source>
        <dbReference type="Proteomes" id="UP000192674"/>
    </source>
</evidence>
<dbReference type="EMBL" id="FWXV01000001">
    <property type="protein sequence ID" value="SMC47652.1"/>
    <property type="molecule type" value="Genomic_DNA"/>
</dbReference>
<sequence>MSESFSSRRYLLAPKATDADVAVVATKLGWAKLGEISQNSADLVSREVIWGASDQLTLHYSEDFLSRSPHFFVTGHDRAKVDVAARFAQGRLRPATLDELVEAFDDVSGDLADEILATLRLGLGSPLEFDERFFDRVRKSMSSADEGLRRAAVWATLYAVWEQYIPVLLEVAERDHSEQLRAEARMVIQAYRMQGVGGD</sequence>
<dbReference type="Gene3D" id="1.25.10.10">
    <property type="entry name" value="Leucine-rich Repeat Variant"/>
    <property type="match status" value="1"/>
</dbReference>
<reference evidence="1 2" key="1">
    <citation type="submission" date="2017-04" db="EMBL/GenBank/DDBJ databases">
        <authorList>
            <person name="Afonso C.L."/>
            <person name="Miller P.J."/>
            <person name="Scott M.A."/>
            <person name="Spackman E."/>
            <person name="Goraichik I."/>
            <person name="Dimitrov K.M."/>
            <person name="Suarez D.L."/>
            <person name="Swayne D.E."/>
        </authorList>
    </citation>
    <scope>NUCLEOTIDE SEQUENCE [LARGE SCALE GENOMIC DNA]</scope>
    <source>
        <strain evidence="1 2">DSM 43828</strain>
    </source>
</reference>
<gene>
    <name evidence="1" type="ORF">SAMN05661093_00053</name>
</gene>
<proteinExistence type="predicted"/>